<evidence type="ECO:0000313" key="2">
    <source>
        <dbReference type="Proteomes" id="UP000823401"/>
    </source>
</evidence>
<comment type="caution">
    <text evidence="1">The sequence shown here is derived from an EMBL/GenBank/DDBJ whole genome shotgun (WGS) entry which is preliminary data.</text>
</comment>
<proteinExistence type="predicted"/>
<dbReference type="RefSeq" id="WP_197105159.1">
    <property type="nucleotide sequence ID" value="NZ_JACCEL010000030.1"/>
</dbReference>
<reference evidence="1 2" key="1">
    <citation type="submission" date="2020-07" db="EMBL/GenBank/DDBJ databases">
        <title>Facklamia lactis sp. nov., isolated from raw milk.</title>
        <authorList>
            <person name="Doll E.V."/>
            <person name="Huptas C."/>
            <person name="Staib L."/>
            <person name="Wenning M."/>
            <person name="Scherer S."/>
        </authorList>
    </citation>
    <scope>NUCLEOTIDE SEQUENCE [LARGE SCALE GENOMIC DNA]</scope>
    <source>
        <strain evidence="1 2">DSM 104272</strain>
    </source>
</reference>
<gene>
    <name evidence="1" type="ORF">HYQ42_10045</name>
</gene>
<name>A0ABS0LLE9_9LACT</name>
<evidence type="ECO:0000313" key="1">
    <source>
        <dbReference type="EMBL" id="MBG9979123.1"/>
    </source>
</evidence>
<keyword evidence="2" id="KW-1185">Reference proteome</keyword>
<dbReference type="Proteomes" id="UP000823401">
    <property type="component" value="Unassembled WGS sequence"/>
</dbReference>
<organism evidence="1 2">
    <name type="scientific">Ruoffia tabacinasalis</name>
    <dbReference type="NCBI Taxonomy" id="87458"/>
    <lineage>
        <taxon>Bacteria</taxon>
        <taxon>Bacillati</taxon>
        <taxon>Bacillota</taxon>
        <taxon>Bacilli</taxon>
        <taxon>Lactobacillales</taxon>
        <taxon>Aerococcaceae</taxon>
        <taxon>Ruoffia</taxon>
    </lineage>
</organism>
<sequence>MADSGARNNHLRVLTYEEAVEYANNHPERNVTIQSIFNAAVNAPEYGMSLTEAQYDAIPADAAYKVLVHHLMTIPTGRDPSTTIRFLFEVYPELAYITESSEEESER</sequence>
<protein>
    <submittedName>
        <fullName evidence="1">Uncharacterized protein</fullName>
    </submittedName>
</protein>
<accession>A0ABS0LLE9</accession>
<dbReference type="EMBL" id="JACCEL010000030">
    <property type="protein sequence ID" value="MBG9979123.1"/>
    <property type="molecule type" value="Genomic_DNA"/>
</dbReference>